<feature type="region of interest" description="Disordered" evidence="1">
    <location>
        <begin position="1"/>
        <end position="162"/>
    </location>
</feature>
<evidence type="ECO:0000256" key="1">
    <source>
        <dbReference type="SAM" id="MobiDB-lite"/>
    </source>
</evidence>
<reference evidence="3 4" key="1">
    <citation type="journal article" date="2023" name="Hortic Res">
        <title>Pangenome of water caltrop reveals structural variations and asymmetric subgenome divergence after allopolyploidization.</title>
        <authorList>
            <person name="Zhang X."/>
            <person name="Chen Y."/>
            <person name="Wang L."/>
            <person name="Yuan Y."/>
            <person name="Fang M."/>
            <person name="Shi L."/>
            <person name="Lu R."/>
            <person name="Comes H.P."/>
            <person name="Ma Y."/>
            <person name="Chen Y."/>
            <person name="Huang G."/>
            <person name="Zhou Y."/>
            <person name="Zheng Z."/>
            <person name="Qiu Y."/>
        </authorList>
    </citation>
    <scope>NUCLEOTIDE SEQUENCE [LARGE SCALE GENOMIC DNA]</scope>
    <source>
        <strain evidence="3">F231</strain>
    </source>
</reference>
<evidence type="ECO:0000313" key="4">
    <source>
        <dbReference type="Proteomes" id="UP001346149"/>
    </source>
</evidence>
<dbReference type="PRINTS" id="PR01217">
    <property type="entry name" value="PRICHEXTENSN"/>
</dbReference>
<name>A0AAN7MVF5_TRANT</name>
<feature type="compositionally biased region" description="Polar residues" evidence="1">
    <location>
        <begin position="24"/>
        <end position="36"/>
    </location>
</feature>
<dbReference type="NCBIfam" id="TIGR01571">
    <property type="entry name" value="A_thal_Cys_rich"/>
    <property type="match status" value="1"/>
</dbReference>
<keyword evidence="2" id="KW-0472">Membrane</keyword>
<protein>
    <submittedName>
        <fullName evidence="3">Uncharacterized protein</fullName>
    </submittedName>
</protein>
<dbReference type="AlphaFoldDB" id="A0AAN7MVF5"/>
<proteinExistence type="predicted"/>
<sequence>MGRPNEESGNTPSDMPSYDPASAANVQSYDQPSTPNMQPYDRQPPQPQQQPMFDQPPPMTNPSPPPPMGYQTPPTGPLQYPPPGSQQNPINPQQKSAAQYPPAAQPASYHPPQTTTYPPPHPAAYPPPQPAAYPPPQPATYPTQAPPQYAPPPPPEVNFQSVQYPPPAANVQYAQMPPQSPMKPAAQGIPIMQQAPLPNSEGWRTGLFDCMEDPANAVITLLFPCLTFGQIAEIIDHGQTTCAMGAIMYALISSFLGMPCIYSCTYRTKLRAKYGLVEVPAPDWAIHFLFEPCALCQAYRELNHRGLDPSIGWMGNLARSQQQEQQYAMNAPQPQRMM</sequence>
<feature type="compositionally biased region" description="Pro residues" evidence="1">
    <location>
        <begin position="42"/>
        <end position="84"/>
    </location>
</feature>
<organism evidence="3 4">
    <name type="scientific">Trapa natans</name>
    <name type="common">Water chestnut</name>
    <dbReference type="NCBI Taxonomy" id="22666"/>
    <lineage>
        <taxon>Eukaryota</taxon>
        <taxon>Viridiplantae</taxon>
        <taxon>Streptophyta</taxon>
        <taxon>Embryophyta</taxon>
        <taxon>Tracheophyta</taxon>
        <taxon>Spermatophyta</taxon>
        <taxon>Magnoliopsida</taxon>
        <taxon>eudicotyledons</taxon>
        <taxon>Gunneridae</taxon>
        <taxon>Pentapetalae</taxon>
        <taxon>rosids</taxon>
        <taxon>malvids</taxon>
        <taxon>Myrtales</taxon>
        <taxon>Lythraceae</taxon>
        <taxon>Trapa</taxon>
    </lineage>
</organism>
<feature type="transmembrane region" description="Helical" evidence="2">
    <location>
        <begin position="243"/>
        <end position="264"/>
    </location>
</feature>
<dbReference type="InterPro" id="IPR006461">
    <property type="entry name" value="PLAC_motif_containing"/>
</dbReference>
<keyword evidence="2" id="KW-1133">Transmembrane helix</keyword>
<accession>A0AAN7MVF5</accession>
<evidence type="ECO:0000313" key="3">
    <source>
        <dbReference type="EMBL" id="KAK4804727.1"/>
    </source>
</evidence>
<evidence type="ECO:0000256" key="2">
    <source>
        <dbReference type="SAM" id="Phobius"/>
    </source>
</evidence>
<keyword evidence="2" id="KW-0812">Transmembrane</keyword>
<dbReference type="EMBL" id="JAXQNO010000001">
    <property type="protein sequence ID" value="KAK4804727.1"/>
    <property type="molecule type" value="Genomic_DNA"/>
</dbReference>
<comment type="caution">
    <text evidence="3">The sequence shown here is derived from an EMBL/GenBank/DDBJ whole genome shotgun (WGS) entry which is preliminary data.</text>
</comment>
<feature type="compositionally biased region" description="Low complexity" evidence="1">
    <location>
        <begin position="92"/>
        <end position="116"/>
    </location>
</feature>
<feature type="compositionally biased region" description="Pro residues" evidence="1">
    <location>
        <begin position="117"/>
        <end position="156"/>
    </location>
</feature>
<dbReference type="PANTHER" id="PTHR15907">
    <property type="entry name" value="DUF614 FAMILY PROTEIN-RELATED"/>
    <property type="match status" value="1"/>
</dbReference>
<dbReference type="Proteomes" id="UP001346149">
    <property type="component" value="Unassembled WGS sequence"/>
</dbReference>
<keyword evidence="4" id="KW-1185">Reference proteome</keyword>
<gene>
    <name evidence="3" type="ORF">SAY86_004544</name>
</gene>
<dbReference type="Pfam" id="PF04749">
    <property type="entry name" value="PLAC8"/>
    <property type="match status" value="1"/>
</dbReference>